<dbReference type="HOGENOM" id="CLU_054909_0_0_5"/>
<dbReference type="KEGG" id="acn:ACIS_00229"/>
<evidence type="ECO:0000259" key="2">
    <source>
        <dbReference type="Pfam" id="PF01617"/>
    </source>
</evidence>
<dbReference type="eggNOG" id="COG3637">
    <property type="taxonomic scope" value="Bacteria"/>
</dbReference>
<reference evidence="3 4" key="1">
    <citation type="journal article" date="2010" name="J. Bacteriol.">
        <title>Complete genome sequence of Anaplasma marginale subsp. centrale.</title>
        <authorList>
            <person name="Herndon D.R."/>
            <person name="Palmer G.H."/>
            <person name="Shkap V."/>
            <person name="Knowles D.P. Jr."/>
            <person name="Brayton K.A."/>
        </authorList>
    </citation>
    <scope>NUCLEOTIDE SEQUENCE [LARGE SCALE GENOMIC DNA]</scope>
    <source>
        <strain evidence="3 4">Israel</strain>
    </source>
</reference>
<accession>D1ATM4</accession>
<evidence type="ECO:0000313" key="3">
    <source>
        <dbReference type="EMBL" id="ACZ48902.1"/>
    </source>
</evidence>
<dbReference type="EMBL" id="CP001759">
    <property type="protein sequence ID" value="ACZ48902.1"/>
    <property type="molecule type" value="Genomic_DNA"/>
</dbReference>
<organism evidence="3 4">
    <name type="scientific">Anaplasma centrale (strain Israel)</name>
    <name type="common">Anaplasma marginale subsp. centrale (strain Israel)</name>
    <dbReference type="NCBI Taxonomy" id="574556"/>
    <lineage>
        <taxon>Bacteria</taxon>
        <taxon>Pseudomonadati</taxon>
        <taxon>Pseudomonadota</taxon>
        <taxon>Alphaproteobacteria</taxon>
        <taxon>Rickettsiales</taxon>
        <taxon>Anaplasmataceae</taxon>
        <taxon>Anaplasma</taxon>
    </lineage>
</organism>
<evidence type="ECO:0000313" key="4">
    <source>
        <dbReference type="Proteomes" id="UP000000630"/>
    </source>
</evidence>
<dbReference type="RefSeq" id="WP_012880384.1">
    <property type="nucleotide sequence ID" value="NC_013532.1"/>
</dbReference>
<dbReference type="AlphaFoldDB" id="D1ATM4"/>
<feature type="signal peptide" evidence="1">
    <location>
        <begin position="1"/>
        <end position="30"/>
    </location>
</feature>
<dbReference type="Gene3D" id="2.40.160.20">
    <property type="match status" value="1"/>
</dbReference>
<dbReference type="InterPro" id="IPR011250">
    <property type="entry name" value="OMP/PagP_B-barrel"/>
</dbReference>
<keyword evidence="4" id="KW-1185">Reference proteome</keyword>
<feature type="chain" id="PRO_5003020470" evidence="1">
    <location>
        <begin position="31"/>
        <end position="412"/>
    </location>
</feature>
<evidence type="ECO:0000256" key="1">
    <source>
        <dbReference type="SAM" id="SignalP"/>
    </source>
</evidence>
<keyword evidence="1" id="KW-0732">Signal</keyword>
<dbReference type="SUPFAM" id="SSF56925">
    <property type="entry name" value="OMPA-like"/>
    <property type="match status" value="1"/>
</dbReference>
<dbReference type="Pfam" id="PF01617">
    <property type="entry name" value="Surface_Ag_2"/>
    <property type="match status" value="1"/>
</dbReference>
<gene>
    <name evidence="3" type="primary">msp2</name>
    <name evidence="3" type="ordered locus">ACIS_00229</name>
</gene>
<protein>
    <submittedName>
        <fullName evidence="3">Major surface protein 2</fullName>
    </submittedName>
</protein>
<dbReference type="STRING" id="574556.ACIS_00229"/>
<dbReference type="Proteomes" id="UP000000630">
    <property type="component" value="Chromosome"/>
</dbReference>
<name>D1ATM4_ANACI</name>
<sequence length="412" mass="42296">MSAISYRKLPLGGVLMALVIGAATPGSLSAAPATGGGASSDGLFSGAGAGSFYVGLDYSPAFGSIKDFKVGEAGGSTRGVFPYNGDTTGRVDFKVQNFDWSAPEPRISFKDSMVTAAEGSIGYSIGGARVEVEVGYERFVIKGGKKSNEDTASVFLLGKELAYDTARGQVERLTTHLGKITKSDAKRWGTAVEAATGGGEALSKKVCGANGTTGATKCGTTDSKDTNSKLSTVFNADSTDAISSMNTSTSGTSTISVKGMADNINSLDKEGKAVVAGAFAKAVEGAEVIEVRAIGSTSVMLNACYDLLTDGIGVVPYACAGIGGNFISVVDGHINPKFAYRVKAGLSYALTPEISAFAGAFYHKVLGDGDYDELPLSPIADYTGPAGRNKETGVASFTMAYFGGEFGVRFAF</sequence>
<feature type="domain" description="Msp4/OMP-like" evidence="2">
    <location>
        <begin position="49"/>
        <end position="412"/>
    </location>
</feature>
<proteinExistence type="predicted"/>
<dbReference type="OrthoDB" id="7162436at2"/>
<dbReference type="InterPro" id="IPR002566">
    <property type="entry name" value="Msp4_OMP-like"/>
</dbReference>